<keyword evidence="3 4" id="KW-0479">Metal-binding</keyword>
<dbReference type="EC" id="2.3.1.286" evidence="3"/>
<dbReference type="PANTHER" id="PTHR11085:SF4">
    <property type="entry name" value="NAD-DEPENDENT PROTEIN DEACYLASE"/>
    <property type="match status" value="1"/>
</dbReference>
<evidence type="ECO:0000256" key="2">
    <source>
        <dbReference type="ARBA" id="ARBA00023027"/>
    </source>
</evidence>
<feature type="active site" description="Proton acceptor" evidence="3 4">
    <location>
        <position position="128"/>
    </location>
</feature>
<feature type="binding site" evidence="3 4">
    <location>
        <position position="136"/>
    </location>
    <ligand>
        <name>Zn(2+)</name>
        <dbReference type="ChEBI" id="CHEBI:29105"/>
    </ligand>
</feature>
<dbReference type="SUPFAM" id="SSF52467">
    <property type="entry name" value="DHS-like NAD/FAD-binding domain"/>
    <property type="match status" value="1"/>
</dbReference>
<dbReference type="Gene3D" id="3.30.1600.10">
    <property type="entry name" value="SIR2/SIRT2 'Small Domain"/>
    <property type="match status" value="1"/>
</dbReference>
<dbReference type="InterPro" id="IPR050134">
    <property type="entry name" value="NAD-dep_sirtuin_deacylases"/>
</dbReference>
<keyword evidence="1" id="KW-0808">Transferase</keyword>
<reference evidence="6 7" key="1">
    <citation type="submission" date="2013-07" db="EMBL/GenBank/DDBJ databases">
        <title>Thalassospira permensis NBRC 106175 Genome Sequencing.</title>
        <authorList>
            <person name="Lai Q."/>
            <person name="Shao Z."/>
        </authorList>
    </citation>
    <scope>NUCLEOTIDE SEQUENCE [LARGE SCALE GENOMIC DNA]</scope>
    <source>
        <strain evidence="6 7">NBRC 106175</strain>
    </source>
</reference>
<dbReference type="PANTHER" id="PTHR11085">
    <property type="entry name" value="NAD-DEPENDENT PROTEIN DEACYLASE SIRTUIN-5, MITOCHONDRIAL-RELATED"/>
    <property type="match status" value="1"/>
</dbReference>
<feature type="binding site" evidence="3">
    <location>
        <begin position="195"/>
        <end position="197"/>
    </location>
    <ligand>
        <name>NAD(+)</name>
        <dbReference type="ChEBI" id="CHEBI:57540"/>
    </ligand>
</feature>
<sequence length="256" mass="27899">MTSEHAMPLRPDIINILRDEAATIVILTGAGISKESGLHTFRDPDGIWAKYDISEVATPEAFINNPDLVHHFYNDRRAGLLDPAIQPNKAHLALARLETRWPSDVLLVTQNIDDLHYRAGSKNLIHMHGELLKISCNHCGLLTVWSAPLGRDTPCTSCTKTGGLRPHVVWFGEMPFEMERIYAALSKCGLFISIGTSGNVYPAAGFVQIASEEAGAETVEINLEPGSGASLFDHSSYGLATKLVPALIDSLLMDQV</sequence>
<evidence type="ECO:0000256" key="4">
    <source>
        <dbReference type="PROSITE-ProRule" id="PRU00236"/>
    </source>
</evidence>
<dbReference type="HAMAP" id="MF_01121">
    <property type="entry name" value="Sirtuin_ClassIII"/>
    <property type="match status" value="1"/>
</dbReference>
<evidence type="ECO:0000313" key="6">
    <source>
        <dbReference type="EMBL" id="KEO57656.1"/>
    </source>
</evidence>
<dbReference type="InterPro" id="IPR003000">
    <property type="entry name" value="Sirtuin"/>
</dbReference>
<dbReference type="InterPro" id="IPR026591">
    <property type="entry name" value="Sirtuin_cat_small_dom_sf"/>
</dbReference>
<name>A0ABR4TPS8_9PROT</name>
<dbReference type="Gene3D" id="3.40.50.1220">
    <property type="entry name" value="TPP-binding domain"/>
    <property type="match status" value="1"/>
</dbReference>
<comment type="caution">
    <text evidence="6">The sequence shown here is derived from an EMBL/GenBank/DDBJ whole genome shotgun (WGS) entry which is preliminary data.</text>
</comment>
<evidence type="ECO:0000256" key="1">
    <source>
        <dbReference type="ARBA" id="ARBA00022679"/>
    </source>
</evidence>
<dbReference type="CDD" id="cd01412">
    <property type="entry name" value="SIRT5_Af1_CobB"/>
    <property type="match status" value="1"/>
</dbReference>
<comment type="similarity">
    <text evidence="3">Belongs to the sirtuin family. Class III subfamily.</text>
</comment>
<keyword evidence="3" id="KW-0963">Cytoplasm</keyword>
<feature type="binding site" evidence="3 4">
    <location>
        <position position="158"/>
    </location>
    <ligand>
        <name>Zn(2+)</name>
        <dbReference type="ChEBI" id="CHEBI:29105"/>
    </ligand>
</feature>
<comment type="function">
    <text evidence="3">NAD-dependent lysine deacetylase and desuccinylase that specifically removes acetyl and succinyl groups on target proteins. Modulates the activities of several proteins which are inactive in their acylated form.</text>
</comment>
<organism evidence="6 7">
    <name type="scientific">Thalassospira permensis NBRC 106175</name>
    <dbReference type="NCBI Taxonomy" id="1353532"/>
    <lineage>
        <taxon>Bacteria</taxon>
        <taxon>Pseudomonadati</taxon>
        <taxon>Pseudomonadota</taxon>
        <taxon>Alphaproteobacteria</taxon>
        <taxon>Rhodospirillales</taxon>
        <taxon>Thalassospiraceae</taxon>
        <taxon>Thalassospira</taxon>
    </lineage>
</organism>
<feature type="binding site" evidence="3">
    <location>
        <begin position="110"/>
        <end position="113"/>
    </location>
    <ligand>
        <name>NAD(+)</name>
        <dbReference type="ChEBI" id="CHEBI:57540"/>
    </ligand>
</feature>
<evidence type="ECO:0000313" key="7">
    <source>
        <dbReference type="Proteomes" id="UP000027463"/>
    </source>
</evidence>
<dbReference type="EMBL" id="AUNC01000012">
    <property type="protein sequence ID" value="KEO57656.1"/>
    <property type="molecule type" value="Genomic_DNA"/>
</dbReference>
<comment type="subcellular location">
    <subcellularLocation>
        <location evidence="3">Cytoplasm</location>
    </subcellularLocation>
</comment>
<keyword evidence="2 3" id="KW-0520">NAD</keyword>
<feature type="binding site" evidence="3 4">
    <location>
        <position position="139"/>
    </location>
    <ligand>
        <name>Zn(2+)</name>
        <dbReference type="ChEBI" id="CHEBI:29105"/>
    </ligand>
</feature>
<comment type="cofactor">
    <cofactor evidence="3">
        <name>Zn(2+)</name>
        <dbReference type="ChEBI" id="CHEBI:29105"/>
    </cofactor>
    <text evidence="3">Binds 1 zinc ion per subunit.</text>
</comment>
<protein>
    <recommendedName>
        <fullName evidence="3">NAD-dependent protein deacylase</fullName>
        <ecNumber evidence="3">2.3.1.286</ecNumber>
    </recommendedName>
    <alternativeName>
        <fullName evidence="3">Regulatory protein SIR2 homolog</fullName>
    </alternativeName>
</protein>
<dbReference type="InterPro" id="IPR026590">
    <property type="entry name" value="Ssirtuin_cat_dom"/>
</dbReference>
<feature type="binding site" evidence="3">
    <location>
        <position position="73"/>
    </location>
    <ligand>
        <name>substrate</name>
    </ligand>
</feature>
<dbReference type="Pfam" id="PF02146">
    <property type="entry name" value="SIR2"/>
    <property type="match status" value="1"/>
</dbReference>
<keyword evidence="3 4" id="KW-0862">Zinc</keyword>
<feature type="binding site" evidence="3">
    <location>
        <begin position="29"/>
        <end position="48"/>
    </location>
    <ligand>
        <name>NAD(+)</name>
        <dbReference type="ChEBI" id="CHEBI:57540"/>
    </ligand>
</feature>
<proteinExistence type="inferred from homology"/>
<comment type="catalytic activity">
    <reaction evidence="3">
        <text>N(6)-acetyl-L-lysyl-[protein] + NAD(+) + H2O = 2''-O-acetyl-ADP-D-ribose + nicotinamide + L-lysyl-[protein]</text>
        <dbReference type="Rhea" id="RHEA:43636"/>
        <dbReference type="Rhea" id="RHEA-COMP:9752"/>
        <dbReference type="Rhea" id="RHEA-COMP:10731"/>
        <dbReference type="ChEBI" id="CHEBI:15377"/>
        <dbReference type="ChEBI" id="CHEBI:17154"/>
        <dbReference type="ChEBI" id="CHEBI:29969"/>
        <dbReference type="ChEBI" id="CHEBI:57540"/>
        <dbReference type="ChEBI" id="CHEBI:61930"/>
        <dbReference type="ChEBI" id="CHEBI:83767"/>
        <dbReference type="EC" id="2.3.1.286"/>
    </reaction>
</comment>
<feature type="domain" description="Deacetylase sirtuin-type" evidence="5">
    <location>
        <begin position="1"/>
        <end position="256"/>
    </location>
</feature>
<accession>A0ABR4TPS8</accession>
<dbReference type="InterPro" id="IPR027546">
    <property type="entry name" value="Sirtuin_class_III"/>
</dbReference>
<evidence type="ECO:0000259" key="5">
    <source>
        <dbReference type="PROSITE" id="PS50305"/>
    </source>
</evidence>
<comment type="catalytic activity">
    <reaction evidence="3">
        <text>N(6)-succinyl-L-lysyl-[protein] + NAD(+) + H2O = 2''-O-succinyl-ADP-D-ribose + nicotinamide + L-lysyl-[protein]</text>
        <dbReference type="Rhea" id="RHEA:47668"/>
        <dbReference type="Rhea" id="RHEA-COMP:9752"/>
        <dbReference type="Rhea" id="RHEA-COMP:11877"/>
        <dbReference type="ChEBI" id="CHEBI:15377"/>
        <dbReference type="ChEBI" id="CHEBI:17154"/>
        <dbReference type="ChEBI" id="CHEBI:29969"/>
        <dbReference type="ChEBI" id="CHEBI:57540"/>
        <dbReference type="ChEBI" id="CHEBI:87830"/>
        <dbReference type="ChEBI" id="CHEBI:87832"/>
    </reaction>
</comment>
<keyword evidence="7" id="KW-1185">Reference proteome</keyword>
<dbReference type="PROSITE" id="PS50305">
    <property type="entry name" value="SIRTUIN"/>
    <property type="match status" value="1"/>
</dbReference>
<feature type="binding site" evidence="3">
    <location>
        <position position="240"/>
    </location>
    <ligand>
        <name>NAD(+)</name>
        <dbReference type="ChEBI" id="CHEBI:57540"/>
    </ligand>
</feature>
<comment type="domain">
    <text evidence="3">2 residues (Tyr-73 and Arg-76) present in a large hydrophobic pocket are probably involved in substrate specificity. They are important for desuccinylation activity, but dispensable for deacetylation activity.</text>
</comment>
<feature type="binding site" evidence="3">
    <location>
        <begin position="222"/>
        <end position="224"/>
    </location>
    <ligand>
        <name>NAD(+)</name>
        <dbReference type="ChEBI" id="CHEBI:57540"/>
    </ligand>
</feature>
<dbReference type="Proteomes" id="UP000027463">
    <property type="component" value="Unassembled WGS sequence"/>
</dbReference>
<evidence type="ECO:0000256" key="3">
    <source>
        <dbReference type="HAMAP-Rule" id="MF_01121"/>
    </source>
</evidence>
<dbReference type="InterPro" id="IPR029035">
    <property type="entry name" value="DHS-like_NAD/FAD-binding_dom"/>
</dbReference>
<gene>
    <name evidence="3" type="primary">cobB</name>
    <name evidence="6" type="ORF">SMB34_02800</name>
</gene>
<feature type="binding site" evidence="3">
    <location>
        <position position="76"/>
    </location>
    <ligand>
        <name>substrate</name>
    </ligand>
</feature>
<feature type="binding site" evidence="3 4">
    <location>
        <position position="155"/>
    </location>
    <ligand>
        <name>Zn(2+)</name>
        <dbReference type="ChEBI" id="CHEBI:29105"/>
    </ligand>
</feature>